<gene>
    <name evidence="2" type="ORF">IAA31_03195</name>
</gene>
<dbReference type="Proteomes" id="UP000824150">
    <property type="component" value="Unassembled WGS sequence"/>
</dbReference>
<proteinExistence type="predicted"/>
<reference evidence="2" key="2">
    <citation type="submission" date="2021-04" db="EMBL/GenBank/DDBJ databases">
        <authorList>
            <person name="Gilroy R."/>
        </authorList>
    </citation>
    <scope>NUCLEOTIDE SEQUENCE</scope>
    <source>
        <strain evidence="2">687</strain>
    </source>
</reference>
<evidence type="ECO:0000313" key="2">
    <source>
        <dbReference type="EMBL" id="MBU3826478.1"/>
    </source>
</evidence>
<sequence>MALTATAQIIERTLWAMMDYYRADPKRIQHFIKVHAFARSIGISENLDAHTQYIVELAALVHDIGIKKAEEKYGSSMGKYQEELGPQEAQALLTKIGVAPTDIERICYLVGHHHTYRNIDGIDLQILVEADFIVNIYEDGLAPKAANSVLHKIFTTPSGKRMLCTCFGLDECAIN</sequence>
<feature type="domain" description="HD" evidence="1">
    <location>
        <begin position="27"/>
        <end position="130"/>
    </location>
</feature>
<reference evidence="2" key="1">
    <citation type="journal article" date="2021" name="PeerJ">
        <title>Extensive microbial diversity within the chicken gut microbiome revealed by metagenomics and culture.</title>
        <authorList>
            <person name="Gilroy R."/>
            <person name="Ravi A."/>
            <person name="Getino M."/>
            <person name="Pursley I."/>
            <person name="Horton D.L."/>
            <person name="Alikhan N.F."/>
            <person name="Baker D."/>
            <person name="Gharbi K."/>
            <person name="Hall N."/>
            <person name="Watson M."/>
            <person name="Adriaenssens E.M."/>
            <person name="Foster-Nyarko E."/>
            <person name="Jarju S."/>
            <person name="Secka A."/>
            <person name="Antonio M."/>
            <person name="Oren A."/>
            <person name="Chaudhuri R.R."/>
            <person name="La Ragione R."/>
            <person name="Hildebrand F."/>
            <person name="Pallen M.J."/>
        </authorList>
    </citation>
    <scope>NUCLEOTIDE SEQUENCE</scope>
    <source>
        <strain evidence="2">687</strain>
    </source>
</reference>
<organism evidence="2 3">
    <name type="scientific">Candidatus Anaerobiospirillum merdipullorum</name>
    <dbReference type="NCBI Taxonomy" id="2838450"/>
    <lineage>
        <taxon>Bacteria</taxon>
        <taxon>Pseudomonadati</taxon>
        <taxon>Pseudomonadota</taxon>
        <taxon>Gammaproteobacteria</taxon>
        <taxon>Aeromonadales</taxon>
        <taxon>Succinivibrionaceae</taxon>
        <taxon>Anaerobiospirillum</taxon>
    </lineage>
</organism>
<dbReference type="AlphaFoldDB" id="A0A9E2KMZ8"/>
<evidence type="ECO:0000313" key="3">
    <source>
        <dbReference type="Proteomes" id="UP000824150"/>
    </source>
</evidence>
<accession>A0A9E2KMZ8</accession>
<comment type="caution">
    <text evidence="2">The sequence shown here is derived from an EMBL/GenBank/DDBJ whole genome shotgun (WGS) entry which is preliminary data.</text>
</comment>
<evidence type="ECO:0000259" key="1">
    <source>
        <dbReference type="Pfam" id="PF01966"/>
    </source>
</evidence>
<dbReference type="Gene3D" id="1.10.3210.10">
    <property type="entry name" value="Hypothetical protein af1432"/>
    <property type="match status" value="1"/>
</dbReference>
<dbReference type="EMBL" id="JAHLFG010000035">
    <property type="protein sequence ID" value="MBU3826478.1"/>
    <property type="molecule type" value="Genomic_DNA"/>
</dbReference>
<dbReference type="InterPro" id="IPR006674">
    <property type="entry name" value="HD_domain"/>
</dbReference>
<dbReference type="SUPFAM" id="SSF109604">
    <property type="entry name" value="HD-domain/PDEase-like"/>
    <property type="match status" value="1"/>
</dbReference>
<protein>
    <submittedName>
        <fullName evidence="2">HD domain-containing protein</fullName>
    </submittedName>
</protein>
<name>A0A9E2KMZ8_9GAMM</name>
<dbReference type="Pfam" id="PF01966">
    <property type="entry name" value="HD"/>
    <property type="match status" value="1"/>
</dbReference>